<dbReference type="InterPro" id="IPR029057">
    <property type="entry name" value="PRTase-like"/>
</dbReference>
<keyword evidence="2" id="KW-0808">Transferase</keyword>
<dbReference type="SUPFAM" id="SSF53271">
    <property type="entry name" value="PRTase-like"/>
    <property type="match status" value="1"/>
</dbReference>
<accession>A0A8J6TWV2</accession>
<dbReference type="EMBL" id="JACRTL010000001">
    <property type="protein sequence ID" value="MBC8610270.1"/>
    <property type="molecule type" value="Genomic_DNA"/>
</dbReference>
<feature type="domain" description="Phosphoribosyltransferase" evidence="1">
    <location>
        <begin position="47"/>
        <end position="167"/>
    </location>
</feature>
<evidence type="ECO:0000313" key="2">
    <source>
        <dbReference type="EMBL" id="MBC8610270.1"/>
    </source>
</evidence>
<dbReference type="Proteomes" id="UP000632659">
    <property type="component" value="Unassembled WGS sequence"/>
</dbReference>
<dbReference type="PANTHER" id="PTHR43218:SF1">
    <property type="entry name" value="PHOSPHORIBOSYLTRANSFERASE"/>
    <property type="match status" value="1"/>
</dbReference>
<dbReference type="InterPro" id="IPR000836">
    <property type="entry name" value="PRTase_dom"/>
</dbReference>
<dbReference type="RefSeq" id="WP_093989012.1">
    <property type="nucleotide sequence ID" value="NZ_FYDD01000003.1"/>
</dbReference>
<keyword evidence="3" id="KW-1185">Reference proteome</keyword>
<proteinExistence type="predicted"/>
<dbReference type="PANTHER" id="PTHR43218">
    <property type="entry name" value="PHOSPHORIBOSYLTRANSFERASE-RELATED"/>
    <property type="match status" value="1"/>
</dbReference>
<dbReference type="Pfam" id="PF00156">
    <property type="entry name" value="Pribosyltran"/>
    <property type="match status" value="1"/>
</dbReference>
<keyword evidence="2" id="KW-0328">Glycosyltransferase</keyword>
<dbReference type="GO" id="GO:0003999">
    <property type="term" value="F:adenine phosphoribosyltransferase activity"/>
    <property type="evidence" value="ECO:0007669"/>
    <property type="project" value="UniProtKB-EC"/>
</dbReference>
<protein>
    <submittedName>
        <fullName evidence="2">Adenine phosphoribosyltransferase</fullName>
        <ecNumber evidence="2">2.4.2.7</ecNumber>
    </submittedName>
</protein>
<organism evidence="2 3">
    <name type="scientific">Massiliimalia timonensis</name>
    <dbReference type="NCBI Taxonomy" id="1987501"/>
    <lineage>
        <taxon>Bacteria</taxon>
        <taxon>Bacillati</taxon>
        <taxon>Bacillota</taxon>
        <taxon>Clostridia</taxon>
        <taxon>Eubacteriales</taxon>
        <taxon>Oscillospiraceae</taxon>
        <taxon>Massiliimalia</taxon>
    </lineage>
</organism>
<dbReference type="Gene3D" id="3.40.50.2020">
    <property type="match status" value="1"/>
</dbReference>
<evidence type="ECO:0000313" key="3">
    <source>
        <dbReference type="Proteomes" id="UP000632659"/>
    </source>
</evidence>
<dbReference type="OrthoDB" id="4213751at2"/>
<comment type="caution">
    <text evidence="2">The sequence shown here is derived from an EMBL/GenBank/DDBJ whole genome shotgun (WGS) entry which is preliminary data.</text>
</comment>
<dbReference type="EC" id="2.4.2.7" evidence="2"/>
<dbReference type="CDD" id="cd06223">
    <property type="entry name" value="PRTases_typeI"/>
    <property type="match status" value="1"/>
</dbReference>
<name>A0A8J6TWV2_9FIRM</name>
<gene>
    <name evidence="2" type="ORF">H8702_03910</name>
</gene>
<sequence>MEQYYTLHVAGLTRELPVCKLNDDLSIAGFVMFSDVELTIACAKALLEKLPEYDVLLTAESKGIPLAYEMSRQNGKKYILARKSIKLYMRNPVGVDVKSITTDRIQTLYLDVEDKNYLEGKRVVIVDDVISTGESLRALEKLVEKSGGDIVAKAAVLAEGDAAERKDIIFLEQLPLIANK</sequence>
<dbReference type="AlphaFoldDB" id="A0A8J6TWV2"/>
<reference evidence="2" key="1">
    <citation type="submission" date="2020-08" db="EMBL/GenBank/DDBJ databases">
        <title>Genome public.</title>
        <authorList>
            <person name="Liu C."/>
            <person name="Sun Q."/>
        </authorList>
    </citation>
    <scope>NUCLEOTIDE SEQUENCE</scope>
    <source>
        <strain evidence="2">NSJ-15</strain>
    </source>
</reference>
<evidence type="ECO:0000259" key="1">
    <source>
        <dbReference type="Pfam" id="PF00156"/>
    </source>
</evidence>
<dbReference type="NCBIfam" id="NF005592">
    <property type="entry name" value="PRK07322.1"/>
    <property type="match status" value="1"/>
</dbReference>